<keyword evidence="2" id="KW-1185">Reference proteome</keyword>
<sequence length="117" mass="12237">MCSISELNYLNDRRARGRRGFPGVGANGTGAILHARPALPSRSGKAGAPSGQCRASPSTSVFGAGHSLMTGLWCPRRTGVIKHSWPAGWQLALASASGRPAENEPHLALCFHHLSPG</sequence>
<gene>
    <name evidence="1" type="ORF">AAFF_G00063870</name>
</gene>
<proteinExistence type="predicted"/>
<dbReference type="EMBL" id="JAINUG010000014">
    <property type="protein sequence ID" value="KAJ8413789.1"/>
    <property type="molecule type" value="Genomic_DNA"/>
</dbReference>
<reference evidence="1" key="1">
    <citation type="journal article" date="2023" name="Science">
        <title>Genome structures resolve the early diversification of teleost fishes.</title>
        <authorList>
            <person name="Parey E."/>
            <person name="Louis A."/>
            <person name="Montfort J."/>
            <person name="Bouchez O."/>
            <person name="Roques C."/>
            <person name="Iampietro C."/>
            <person name="Lluch J."/>
            <person name="Castinel A."/>
            <person name="Donnadieu C."/>
            <person name="Desvignes T."/>
            <person name="Floi Bucao C."/>
            <person name="Jouanno E."/>
            <person name="Wen M."/>
            <person name="Mejri S."/>
            <person name="Dirks R."/>
            <person name="Jansen H."/>
            <person name="Henkel C."/>
            <person name="Chen W.J."/>
            <person name="Zahm M."/>
            <person name="Cabau C."/>
            <person name="Klopp C."/>
            <person name="Thompson A.W."/>
            <person name="Robinson-Rechavi M."/>
            <person name="Braasch I."/>
            <person name="Lecointre G."/>
            <person name="Bobe J."/>
            <person name="Postlethwait J.H."/>
            <person name="Berthelot C."/>
            <person name="Roest Crollius H."/>
            <person name="Guiguen Y."/>
        </authorList>
    </citation>
    <scope>NUCLEOTIDE SEQUENCE</scope>
    <source>
        <strain evidence="1">NC1722</strain>
    </source>
</reference>
<comment type="caution">
    <text evidence="1">The sequence shown here is derived from an EMBL/GenBank/DDBJ whole genome shotgun (WGS) entry which is preliminary data.</text>
</comment>
<name>A0AAD7WZE7_9TELE</name>
<evidence type="ECO:0000313" key="2">
    <source>
        <dbReference type="Proteomes" id="UP001221898"/>
    </source>
</evidence>
<accession>A0AAD7WZE7</accession>
<dbReference type="AlphaFoldDB" id="A0AAD7WZE7"/>
<organism evidence="1 2">
    <name type="scientific">Aldrovandia affinis</name>
    <dbReference type="NCBI Taxonomy" id="143900"/>
    <lineage>
        <taxon>Eukaryota</taxon>
        <taxon>Metazoa</taxon>
        <taxon>Chordata</taxon>
        <taxon>Craniata</taxon>
        <taxon>Vertebrata</taxon>
        <taxon>Euteleostomi</taxon>
        <taxon>Actinopterygii</taxon>
        <taxon>Neopterygii</taxon>
        <taxon>Teleostei</taxon>
        <taxon>Notacanthiformes</taxon>
        <taxon>Halosauridae</taxon>
        <taxon>Aldrovandia</taxon>
    </lineage>
</organism>
<protein>
    <submittedName>
        <fullName evidence="1">Uncharacterized protein</fullName>
    </submittedName>
</protein>
<evidence type="ECO:0000313" key="1">
    <source>
        <dbReference type="EMBL" id="KAJ8413789.1"/>
    </source>
</evidence>
<dbReference type="Proteomes" id="UP001221898">
    <property type="component" value="Unassembled WGS sequence"/>
</dbReference>